<organism evidence="2 3">
    <name type="scientific">Emiliania huxleyi (strain CCMP1516)</name>
    <dbReference type="NCBI Taxonomy" id="280463"/>
    <lineage>
        <taxon>Eukaryota</taxon>
        <taxon>Haptista</taxon>
        <taxon>Haptophyta</taxon>
        <taxon>Prymnesiophyceae</taxon>
        <taxon>Isochrysidales</taxon>
        <taxon>Noelaerhabdaceae</taxon>
        <taxon>Emiliania</taxon>
    </lineage>
</organism>
<evidence type="ECO:0000256" key="1">
    <source>
        <dbReference type="SAM" id="MobiDB-lite"/>
    </source>
</evidence>
<keyword evidence="3" id="KW-1185">Reference proteome</keyword>
<dbReference type="EnsemblProtists" id="EOD30448">
    <property type="protein sequence ID" value="EOD30448"/>
    <property type="gene ID" value="EMIHUDRAFT_253712"/>
</dbReference>
<dbReference type="HOGENOM" id="CLU_770373_0_0_1"/>
<sequence length="360" mass="39946">MPELRSEVACQPRYVNNARIQGNVDKGWSVNVTMRGVIGAFSPADFEREGSAAILGTPVPDRVSICANKVREGQASLIMWERTELASWLYDHRYPERCRDWEFSPGVQFDSKKTQYFLAVNKSVGWPLFSSIQHYILWLRSQAPANVLQTIAERELKRGSACPAPETRSTPTLTFKSQEGVFVTFGTCVGLAVLISLYEAYKLQKRKQATAKEGLAATKIQRVARGKAGRNYSNEKASTDRARVDRADSKSRGVMTDTELLRELLRDFDGFRATLDDFGTVKRGLTRIEDMIASIAAPSLAANSIADRSQRSRATAPALEGTEVSSSATTRFRVYNASRPGARDMPRLALRRNSHGAGED</sequence>
<dbReference type="KEGG" id="ehx:EMIHUDRAFT_253712"/>
<reference evidence="3" key="1">
    <citation type="journal article" date="2013" name="Nature">
        <title>Pan genome of the phytoplankton Emiliania underpins its global distribution.</title>
        <authorList>
            <person name="Read B.A."/>
            <person name="Kegel J."/>
            <person name="Klute M.J."/>
            <person name="Kuo A."/>
            <person name="Lefebvre S.C."/>
            <person name="Maumus F."/>
            <person name="Mayer C."/>
            <person name="Miller J."/>
            <person name="Monier A."/>
            <person name="Salamov A."/>
            <person name="Young J."/>
            <person name="Aguilar M."/>
            <person name="Claverie J.M."/>
            <person name="Frickenhaus S."/>
            <person name="Gonzalez K."/>
            <person name="Herman E.K."/>
            <person name="Lin Y.C."/>
            <person name="Napier J."/>
            <person name="Ogata H."/>
            <person name="Sarno A.F."/>
            <person name="Shmutz J."/>
            <person name="Schroeder D."/>
            <person name="de Vargas C."/>
            <person name="Verret F."/>
            <person name="von Dassow P."/>
            <person name="Valentin K."/>
            <person name="Van de Peer Y."/>
            <person name="Wheeler G."/>
            <person name="Dacks J.B."/>
            <person name="Delwiche C.F."/>
            <person name="Dyhrman S.T."/>
            <person name="Glockner G."/>
            <person name="John U."/>
            <person name="Richards T."/>
            <person name="Worden A.Z."/>
            <person name="Zhang X."/>
            <person name="Grigoriev I.V."/>
            <person name="Allen A.E."/>
            <person name="Bidle K."/>
            <person name="Borodovsky M."/>
            <person name="Bowler C."/>
            <person name="Brownlee C."/>
            <person name="Cock J.M."/>
            <person name="Elias M."/>
            <person name="Gladyshev V.N."/>
            <person name="Groth M."/>
            <person name="Guda C."/>
            <person name="Hadaegh A."/>
            <person name="Iglesias-Rodriguez M.D."/>
            <person name="Jenkins J."/>
            <person name="Jones B.M."/>
            <person name="Lawson T."/>
            <person name="Leese F."/>
            <person name="Lindquist E."/>
            <person name="Lobanov A."/>
            <person name="Lomsadze A."/>
            <person name="Malik S.B."/>
            <person name="Marsh M.E."/>
            <person name="Mackinder L."/>
            <person name="Mock T."/>
            <person name="Mueller-Roeber B."/>
            <person name="Pagarete A."/>
            <person name="Parker M."/>
            <person name="Probert I."/>
            <person name="Quesneville H."/>
            <person name="Raines C."/>
            <person name="Rensing S.A."/>
            <person name="Riano-Pachon D.M."/>
            <person name="Richier S."/>
            <person name="Rokitta S."/>
            <person name="Shiraiwa Y."/>
            <person name="Soanes D.M."/>
            <person name="van der Giezen M."/>
            <person name="Wahlund T.M."/>
            <person name="Williams B."/>
            <person name="Wilson W."/>
            <person name="Wolfe G."/>
            <person name="Wurch L.L."/>
        </authorList>
    </citation>
    <scope>NUCLEOTIDE SEQUENCE</scope>
</reference>
<dbReference type="PROSITE" id="PS50096">
    <property type="entry name" value="IQ"/>
    <property type="match status" value="1"/>
</dbReference>
<proteinExistence type="predicted"/>
<dbReference type="RefSeq" id="XP_005782877.1">
    <property type="nucleotide sequence ID" value="XM_005782820.1"/>
</dbReference>
<reference evidence="2" key="2">
    <citation type="submission" date="2024-10" db="UniProtKB">
        <authorList>
            <consortium name="EnsemblProtists"/>
        </authorList>
    </citation>
    <scope>IDENTIFICATION</scope>
</reference>
<dbReference type="Proteomes" id="UP000013827">
    <property type="component" value="Unassembled WGS sequence"/>
</dbReference>
<evidence type="ECO:0000313" key="2">
    <source>
        <dbReference type="EnsemblProtists" id="EOD30448"/>
    </source>
</evidence>
<evidence type="ECO:0008006" key="4">
    <source>
        <dbReference type="Google" id="ProtNLM"/>
    </source>
</evidence>
<feature type="compositionally biased region" description="Basic and acidic residues" evidence="1">
    <location>
        <begin position="237"/>
        <end position="250"/>
    </location>
</feature>
<dbReference type="AlphaFoldDB" id="A0A0D3K3W3"/>
<dbReference type="GeneID" id="17275723"/>
<feature type="region of interest" description="Disordered" evidence="1">
    <location>
        <begin position="227"/>
        <end position="250"/>
    </location>
</feature>
<protein>
    <recommendedName>
        <fullName evidence="4">START domain-containing protein</fullName>
    </recommendedName>
</protein>
<accession>A0A0D3K3W3</accession>
<name>A0A0D3K3W3_EMIH1</name>
<feature type="region of interest" description="Disordered" evidence="1">
    <location>
        <begin position="303"/>
        <end position="360"/>
    </location>
</feature>
<dbReference type="PaxDb" id="2903-EOD30448"/>
<evidence type="ECO:0000313" key="3">
    <source>
        <dbReference type="Proteomes" id="UP000013827"/>
    </source>
</evidence>